<reference evidence="4" key="1">
    <citation type="submission" date="2021-09" db="EMBL/GenBank/DDBJ databases">
        <title>Genome of Aequorivita sp. strain F64183.</title>
        <authorList>
            <person name="Wang Y."/>
        </authorList>
    </citation>
    <scope>NUCLEOTIDE SEQUENCE</scope>
    <source>
        <strain evidence="4">F64183</strain>
    </source>
</reference>
<name>A0A9X1R0L6_9FLAO</name>
<proteinExistence type="predicted"/>
<feature type="signal peptide" evidence="2">
    <location>
        <begin position="1"/>
        <end position="21"/>
    </location>
</feature>
<evidence type="ECO:0000256" key="1">
    <source>
        <dbReference type="ARBA" id="ARBA00022729"/>
    </source>
</evidence>
<keyword evidence="5" id="KW-1185">Reference proteome</keyword>
<dbReference type="Pfam" id="PF18962">
    <property type="entry name" value="Por_Secre_tail"/>
    <property type="match status" value="1"/>
</dbReference>
<sequence>MRKIILPLTMCFIASFGMMNAQTNLKSSTLETNQTQQSAVLPAAYYETSTSPIGESPRGVENSSISIDLQNTKIKNFDSYGPAARPDGTEEFGENLIYNSGPYINYTPDLSVLENVTNGMDLFGFGVNYNNSQSLAENFVLYDSFNISKIDVYAYQTGTLPPSITAMYVQIWNGDPSGGGSVVWGDLTTNVLENVEDSGIYRVLEDDLSNTDRRIQKVTANTSGLNLSAGTYWVEYSLEGSGSSGPWAPPISVLGETITGDALQKTSSGWQAVIDAGVNEPQGMPIQIYGTINLQGSCAELNPPYDWLFEEALTITTGGSFTVANDLTLQPNESFSLENITAYMFSEWPISEVDVTYYEDDNGMPGSVIGSENAVTLNHVNAVGSSHVSIHNVYKVDMTVDAFDFIGDVNSSKKYWIGLSAKSSNNTDVYWGITSGNSVGNPAAQNNNGVWGIWNNDYDGLYTWYGDCGPVLGVDDNELTKFSVYPNPANNILNLESAQNIESVTLFNLLGQKLLSRTVNNTSAELNISNLQVGTYILQTTIEGQVNTQKIIKQ</sequence>
<gene>
    <name evidence="4" type="ORF">K8344_03080</name>
</gene>
<evidence type="ECO:0000259" key="3">
    <source>
        <dbReference type="Pfam" id="PF18962"/>
    </source>
</evidence>
<dbReference type="Proteomes" id="UP001139462">
    <property type="component" value="Unassembled WGS sequence"/>
</dbReference>
<evidence type="ECO:0000313" key="4">
    <source>
        <dbReference type="EMBL" id="MCG2430091.1"/>
    </source>
</evidence>
<dbReference type="NCBIfam" id="TIGR04183">
    <property type="entry name" value="Por_Secre_tail"/>
    <property type="match status" value="1"/>
</dbReference>
<evidence type="ECO:0000256" key="2">
    <source>
        <dbReference type="SAM" id="SignalP"/>
    </source>
</evidence>
<dbReference type="RefSeq" id="WP_237606821.1">
    <property type="nucleotide sequence ID" value="NZ_JAIRBB010000001.1"/>
</dbReference>
<evidence type="ECO:0000313" key="5">
    <source>
        <dbReference type="Proteomes" id="UP001139462"/>
    </source>
</evidence>
<keyword evidence="1 2" id="KW-0732">Signal</keyword>
<comment type="caution">
    <text evidence="4">The sequence shown here is derived from an EMBL/GenBank/DDBJ whole genome shotgun (WGS) entry which is preliminary data.</text>
</comment>
<accession>A0A9X1R0L6</accession>
<feature type="domain" description="Secretion system C-terminal sorting" evidence="3">
    <location>
        <begin position="484"/>
        <end position="552"/>
    </location>
</feature>
<organism evidence="4 5">
    <name type="scientific">Aequorivita xiaoshiensis</name>
    <dbReference type="NCBI Taxonomy" id="2874476"/>
    <lineage>
        <taxon>Bacteria</taxon>
        <taxon>Pseudomonadati</taxon>
        <taxon>Bacteroidota</taxon>
        <taxon>Flavobacteriia</taxon>
        <taxon>Flavobacteriales</taxon>
        <taxon>Flavobacteriaceae</taxon>
        <taxon>Aequorivita</taxon>
    </lineage>
</organism>
<dbReference type="AlphaFoldDB" id="A0A9X1R0L6"/>
<dbReference type="InterPro" id="IPR026444">
    <property type="entry name" value="Secre_tail"/>
</dbReference>
<feature type="chain" id="PRO_5040865161" evidence="2">
    <location>
        <begin position="22"/>
        <end position="554"/>
    </location>
</feature>
<protein>
    <submittedName>
        <fullName evidence="4">T9SS type A sorting domain-containing protein</fullName>
    </submittedName>
</protein>
<dbReference type="EMBL" id="JAIRBB010000001">
    <property type="protein sequence ID" value="MCG2430091.1"/>
    <property type="molecule type" value="Genomic_DNA"/>
</dbReference>